<evidence type="ECO:0000313" key="4">
    <source>
        <dbReference type="Proteomes" id="UP001200642"/>
    </source>
</evidence>
<organism evidence="3 4">
    <name type="scientific">Cerina litoralis</name>
    <dbReference type="NCBI Taxonomy" id="2874477"/>
    <lineage>
        <taxon>Bacteria</taxon>
        <taxon>Pseudomonadati</taxon>
        <taxon>Bacteroidota</taxon>
        <taxon>Flavobacteriia</taxon>
        <taxon>Flavobacteriales</taxon>
        <taxon>Flavobacteriaceae</taxon>
        <taxon>Cerina</taxon>
    </lineage>
</organism>
<reference evidence="3" key="1">
    <citation type="submission" date="2023-02" db="EMBL/GenBank/DDBJ databases">
        <title>Genome of Flavobacteriaceae gen. nov. sp. strain F89.</title>
        <authorList>
            <person name="Wang Y."/>
        </authorList>
    </citation>
    <scope>NUCLEOTIDE SEQUENCE</scope>
    <source>
        <strain evidence="3">F89</strain>
    </source>
</reference>
<evidence type="ECO:0000313" key="3">
    <source>
        <dbReference type="EMBL" id="MCG2462910.1"/>
    </source>
</evidence>
<dbReference type="InterPro" id="IPR019999">
    <property type="entry name" value="Anth_synth_I-like"/>
</dbReference>
<dbReference type="InterPro" id="IPR005801">
    <property type="entry name" value="ADC_synthase"/>
</dbReference>
<dbReference type="Pfam" id="PF00425">
    <property type="entry name" value="Chorismate_bind"/>
    <property type="match status" value="1"/>
</dbReference>
<proteinExistence type="predicted"/>
<dbReference type="SUPFAM" id="SSF56322">
    <property type="entry name" value="ADC synthase"/>
    <property type="match status" value="1"/>
</dbReference>
<dbReference type="PANTHER" id="PTHR11236:SF9">
    <property type="entry name" value="ANTHRANILATE SYNTHASE COMPONENT 1"/>
    <property type="match status" value="1"/>
</dbReference>
<dbReference type="PANTHER" id="PTHR11236">
    <property type="entry name" value="AMINOBENZOATE/ANTHRANILATE SYNTHASE"/>
    <property type="match status" value="1"/>
</dbReference>
<gene>
    <name evidence="3" type="ORF">K8352_19260</name>
</gene>
<dbReference type="EMBL" id="JAIRBC010000058">
    <property type="protein sequence ID" value="MCG2462910.1"/>
    <property type="molecule type" value="Genomic_DNA"/>
</dbReference>
<comment type="caution">
    <text evidence="3">The sequence shown here is derived from an EMBL/GenBank/DDBJ whole genome shotgun (WGS) entry which is preliminary data.</text>
</comment>
<sequence>MRTKSSFKLPSIPSFKESLLQWGQQFGEVMWLDGNGHKDPYSSFDALLAVEAHTSLRVDDQNGFEELTKYQNEVGDWIFGYLSYDLKNEIEQLESHNYDGLDFPKLYFFRPKKIIRIIGDRVHFLYMKELKDEIEPDFRAISAFPVGRQTNTSSINIKMRIFKDAYYNKVDQLLAHIHRGDVYEANFCQEFYAEDVVIDPAATYGRLNSISRPPFATFFRSGEMYLLSASPERYLKKEGSKVISQPIKGTARRAAGTSEDTHLKMALACDKKERAENIMIVDLVRNDLSKGAIRGSVGVAELCQVYSYAQVHQMISTVTARVLPSKNPVEIIVETFPMGSMTGAPKVSAMKIIETLEATKRGLYSGAMGYFDPNGNFDFSVVIRSILYNADKKYVSYSVGSAITARSVPEREYEECLLKARAMREVLEGGKGG</sequence>
<dbReference type="InterPro" id="IPR015890">
    <property type="entry name" value="Chorismate_C"/>
</dbReference>
<protein>
    <submittedName>
        <fullName evidence="3">Anthranilate synthase component I family protein</fullName>
    </submittedName>
</protein>
<dbReference type="InterPro" id="IPR006805">
    <property type="entry name" value="Anth_synth_I_N"/>
</dbReference>
<accession>A0AAE3EYN1</accession>
<name>A0AAE3EYN1_9FLAO</name>
<dbReference type="GO" id="GO:0000162">
    <property type="term" value="P:L-tryptophan biosynthetic process"/>
    <property type="evidence" value="ECO:0007669"/>
    <property type="project" value="TreeGrafter"/>
</dbReference>
<feature type="domain" description="Anthranilate synthase component I N-terminal" evidence="2">
    <location>
        <begin position="78"/>
        <end position="115"/>
    </location>
</feature>
<dbReference type="Pfam" id="PF04715">
    <property type="entry name" value="Anth_synt_I_N"/>
    <property type="match status" value="1"/>
</dbReference>
<evidence type="ECO:0000259" key="2">
    <source>
        <dbReference type="Pfam" id="PF04715"/>
    </source>
</evidence>
<dbReference type="AlphaFoldDB" id="A0AAE3EYN1"/>
<feature type="domain" description="Chorismate-utilising enzyme C-terminal" evidence="1">
    <location>
        <begin position="164"/>
        <end position="419"/>
    </location>
</feature>
<dbReference type="Proteomes" id="UP001200642">
    <property type="component" value="Unassembled WGS sequence"/>
</dbReference>
<evidence type="ECO:0000259" key="1">
    <source>
        <dbReference type="Pfam" id="PF00425"/>
    </source>
</evidence>
<dbReference type="RefSeq" id="WP_317904043.1">
    <property type="nucleotide sequence ID" value="NZ_JAIRBC010000058.1"/>
</dbReference>
<dbReference type="Gene3D" id="3.60.120.10">
    <property type="entry name" value="Anthranilate synthase"/>
    <property type="match status" value="1"/>
</dbReference>
<keyword evidence="4" id="KW-1185">Reference proteome</keyword>
<dbReference type="PRINTS" id="PR00095">
    <property type="entry name" value="ANTSNTHASEI"/>
</dbReference>